<dbReference type="AlphaFoldDB" id="A0A834TSN3"/>
<comment type="caution">
    <text evidence="1">The sequence shown here is derived from an EMBL/GenBank/DDBJ whole genome shotgun (WGS) entry which is preliminary data.</text>
</comment>
<dbReference type="EMBL" id="JAAIUW010000006">
    <property type="protein sequence ID" value="KAF7827342.1"/>
    <property type="molecule type" value="Genomic_DNA"/>
</dbReference>
<sequence>MNDPQNETTQRGTREDINRYGRISWGNIYIYKYIHIESIKKNTEIKFQEVEGTYNEEKSESLRLITAMQQEFVGRDYIPEAPLQTILSQEFCRSQPVKEEDEYEGAIMEVERLLSIPTATPNDDIWDKEYKDQLMGNDTEDGNYEQVNPNNYEREDPYHYEEVDLGHVGNSSMIQFRPTPHQSQINLSSMRRTLYDEDITNISTWTEDEDLRSGLVFTNKEAVQDALKVFSLKRHVDYRVTRSERSS</sequence>
<keyword evidence="2" id="KW-1185">Reference proteome</keyword>
<organism evidence="1 2">
    <name type="scientific">Senna tora</name>
    <dbReference type="NCBI Taxonomy" id="362788"/>
    <lineage>
        <taxon>Eukaryota</taxon>
        <taxon>Viridiplantae</taxon>
        <taxon>Streptophyta</taxon>
        <taxon>Embryophyta</taxon>
        <taxon>Tracheophyta</taxon>
        <taxon>Spermatophyta</taxon>
        <taxon>Magnoliopsida</taxon>
        <taxon>eudicotyledons</taxon>
        <taxon>Gunneridae</taxon>
        <taxon>Pentapetalae</taxon>
        <taxon>rosids</taxon>
        <taxon>fabids</taxon>
        <taxon>Fabales</taxon>
        <taxon>Fabaceae</taxon>
        <taxon>Caesalpinioideae</taxon>
        <taxon>Cassia clade</taxon>
        <taxon>Senna</taxon>
    </lineage>
</organism>
<dbReference type="Proteomes" id="UP000634136">
    <property type="component" value="Unassembled WGS sequence"/>
</dbReference>
<accession>A0A834TSN3</accession>
<reference evidence="1" key="1">
    <citation type="submission" date="2020-09" db="EMBL/GenBank/DDBJ databases">
        <title>Genome-Enabled Discovery of Anthraquinone Biosynthesis in Senna tora.</title>
        <authorList>
            <person name="Kang S.-H."/>
            <person name="Pandey R.P."/>
            <person name="Lee C.-M."/>
            <person name="Sim J.-S."/>
            <person name="Jeong J.-T."/>
            <person name="Choi B.-S."/>
            <person name="Jung M."/>
            <person name="Ginzburg D."/>
            <person name="Zhao K."/>
            <person name="Won S.Y."/>
            <person name="Oh T.-J."/>
            <person name="Yu Y."/>
            <person name="Kim N.-H."/>
            <person name="Lee O.R."/>
            <person name="Lee T.-H."/>
            <person name="Bashyal P."/>
            <person name="Kim T.-S."/>
            <person name="Lee W.-H."/>
            <person name="Kawkins C."/>
            <person name="Kim C.-K."/>
            <person name="Kim J.S."/>
            <person name="Ahn B.O."/>
            <person name="Rhee S.Y."/>
            <person name="Sohng J.K."/>
        </authorList>
    </citation>
    <scope>NUCLEOTIDE SEQUENCE</scope>
    <source>
        <tissue evidence="1">Leaf</tissue>
    </source>
</reference>
<gene>
    <name evidence="1" type="ORF">G2W53_018506</name>
</gene>
<protein>
    <submittedName>
        <fullName evidence="1">Uncharacterized protein</fullName>
    </submittedName>
</protein>
<proteinExistence type="predicted"/>
<evidence type="ECO:0000313" key="1">
    <source>
        <dbReference type="EMBL" id="KAF7827342.1"/>
    </source>
</evidence>
<name>A0A834TSN3_9FABA</name>
<evidence type="ECO:0000313" key="2">
    <source>
        <dbReference type="Proteomes" id="UP000634136"/>
    </source>
</evidence>